<dbReference type="Proteomes" id="UP000186817">
    <property type="component" value="Unassembled WGS sequence"/>
</dbReference>
<accession>A0A1Q9E0G4</accession>
<dbReference type="InterPro" id="IPR006620">
    <property type="entry name" value="Pro_4_hyd_alph"/>
</dbReference>
<keyword evidence="11" id="KW-1185">Reference proteome</keyword>
<evidence type="ECO:0000256" key="6">
    <source>
        <dbReference type="ARBA" id="ARBA00023004"/>
    </source>
</evidence>
<feature type="domain" description="Fe2OG dioxygenase" evidence="9">
    <location>
        <begin position="326"/>
        <end position="424"/>
    </location>
</feature>
<evidence type="ECO:0000256" key="7">
    <source>
        <dbReference type="SAM" id="MobiDB-lite"/>
    </source>
</evidence>
<evidence type="ECO:0000256" key="4">
    <source>
        <dbReference type="ARBA" id="ARBA00022964"/>
    </source>
</evidence>
<protein>
    <submittedName>
        <fullName evidence="10">2-oxoglutarate and iron-dependent oxygenase domain-containing protein 2</fullName>
    </submittedName>
</protein>
<sequence>MRISSALLVALGCAAPAGKFYRPPSCYHCLQEEVRELLATAPAYLLHVDSPRRPWNSFRGGPWSSDEPISCLQRPRSLGRLRLADCTAPTVRPELLIDLTFLLPRGLYSEAGKIRLHFFGSRSFARWLLSPMVLPKQEEMLSSILEGLPGQQALSAVLSTIWDRLADLSAPPEHQRLAYWQRPLHQVLFASSWLSFLDPRLRLLLARLSQGSETPHPACSRCRGREVSKHVTADMPRRLLRRLHVEEISKNVYAFPAMTADFCRIFLEELTSFYASGLKSARPNSMNRYGAVLEEMGLALAVADFQRQVLLPLARAFFPSIGDELDGHHAFVVHYRPEAGRGDQDLPPHRDDSEVTFNMALGRSWQGCRLIFCGLMQEPDAHQHQISYDFPGAGWAVLHLGRQVHAAENILRGERTNLVIWSRSWVWRVAGGDGQLTTWPHAGPSDPRCLPARRRSPAQRRMATNSVLSGTMAGIVHRKVI</sequence>
<reference evidence="10 11" key="1">
    <citation type="submission" date="2016-02" db="EMBL/GenBank/DDBJ databases">
        <title>Genome analysis of coral dinoflagellate symbionts highlights evolutionary adaptations to a symbiotic lifestyle.</title>
        <authorList>
            <person name="Aranda M."/>
            <person name="Li Y."/>
            <person name="Liew Y.J."/>
            <person name="Baumgarten S."/>
            <person name="Simakov O."/>
            <person name="Wilson M."/>
            <person name="Piel J."/>
            <person name="Ashoor H."/>
            <person name="Bougouffa S."/>
            <person name="Bajic V.B."/>
            <person name="Ryu T."/>
            <person name="Ravasi T."/>
            <person name="Bayer T."/>
            <person name="Micklem G."/>
            <person name="Kim H."/>
            <person name="Bhak J."/>
            <person name="Lajeunesse T.C."/>
            <person name="Voolstra C.R."/>
        </authorList>
    </citation>
    <scope>NUCLEOTIDE SEQUENCE [LARGE SCALE GENOMIC DNA]</scope>
    <source>
        <strain evidence="10 11">CCMP2467</strain>
    </source>
</reference>
<dbReference type="EMBL" id="LSRX01000312">
    <property type="protein sequence ID" value="OLQ00887.1"/>
    <property type="molecule type" value="Genomic_DNA"/>
</dbReference>
<evidence type="ECO:0000256" key="8">
    <source>
        <dbReference type="SAM" id="SignalP"/>
    </source>
</evidence>
<keyword evidence="8" id="KW-0732">Signal</keyword>
<dbReference type="OrthoDB" id="408015at2759"/>
<evidence type="ECO:0000259" key="9">
    <source>
        <dbReference type="PROSITE" id="PS51471"/>
    </source>
</evidence>
<dbReference type="PANTHER" id="PTHR24014">
    <property type="entry name" value="2-OXOGLUTARATE AND IRON-DEPENDENT OXYGENASE DOMAIN-CONTAINING PROTEIN 2"/>
    <property type="match status" value="1"/>
</dbReference>
<gene>
    <name evidence="10" type="primary">Ogfod2</name>
    <name evidence="10" type="ORF">AK812_SmicGene16426</name>
</gene>
<proteinExistence type="predicted"/>
<evidence type="ECO:0000313" key="10">
    <source>
        <dbReference type="EMBL" id="OLQ00887.1"/>
    </source>
</evidence>
<dbReference type="GO" id="GO:0016705">
    <property type="term" value="F:oxidoreductase activity, acting on paired donors, with incorporation or reduction of molecular oxygen"/>
    <property type="evidence" value="ECO:0007669"/>
    <property type="project" value="InterPro"/>
</dbReference>
<evidence type="ECO:0000256" key="5">
    <source>
        <dbReference type="ARBA" id="ARBA00023002"/>
    </source>
</evidence>
<dbReference type="PROSITE" id="PS51471">
    <property type="entry name" value="FE2OG_OXY"/>
    <property type="match status" value="1"/>
</dbReference>
<name>A0A1Q9E0G4_SYMMI</name>
<evidence type="ECO:0000256" key="3">
    <source>
        <dbReference type="ARBA" id="ARBA00022896"/>
    </source>
</evidence>
<dbReference type="GO" id="GO:0031418">
    <property type="term" value="F:L-ascorbic acid binding"/>
    <property type="evidence" value="ECO:0007669"/>
    <property type="project" value="UniProtKB-KW"/>
</dbReference>
<evidence type="ECO:0000256" key="1">
    <source>
        <dbReference type="ARBA" id="ARBA00001961"/>
    </source>
</evidence>
<feature type="region of interest" description="Disordered" evidence="7">
    <location>
        <begin position="440"/>
        <end position="462"/>
    </location>
</feature>
<dbReference type="Pfam" id="PF25238">
    <property type="entry name" value="OGFOD2-like"/>
    <property type="match status" value="1"/>
</dbReference>
<feature type="signal peptide" evidence="8">
    <location>
        <begin position="1"/>
        <end position="16"/>
    </location>
</feature>
<dbReference type="PANTHER" id="PTHR24014:SF4">
    <property type="entry name" value="2-OXOGLUTARATE AND IRON-DEPENDENT OXYGENASE DOMAIN-CONTAINING PROTEIN 2"/>
    <property type="match status" value="1"/>
</dbReference>
<dbReference type="SMART" id="SM00702">
    <property type="entry name" value="P4Hc"/>
    <property type="match status" value="1"/>
</dbReference>
<keyword evidence="2" id="KW-0479">Metal-binding</keyword>
<comment type="cofactor">
    <cofactor evidence="1">
        <name>L-ascorbate</name>
        <dbReference type="ChEBI" id="CHEBI:38290"/>
    </cofactor>
</comment>
<comment type="caution">
    <text evidence="10">The sequence shown here is derived from an EMBL/GenBank/DDBJ whole genome shotgun (WGS) entry which is preliminary data.</text>
</comment>
<organism evidence="10 11">
    <name type="scientific">Symbiodinium microadriaticum</name>
    <name type="common">Dinoflagellate</name>
    <name type="synonym">Zooxanthella microadriatica</name>
    <dbReference type="NCBI Taxonomy" id="2951"/>
    <lineage>
        <taxon>Eukaryota</taxon>
        <taxon>Sar</taxon>
        <taxon>Alveolata</taxon>
        <taxon>Dinophyceae</taxon>
        <taxon>Suessiales</taxon>
        <taxon>Symbiodiniaceae</taxon>
        <taxon>Symbiodinium</taxon>
    </lineage>
</organism>
<dbReference type="GO" id="GO:0005506">
    <property type="term" value="F:iron ion binding"/>
    <property type="evidence" value="ECO:0007669"/>
    <property type="project" value="InterPro"/>
</dbReference>
<dbReference type="AlphaFoldDB" id="A0A1Q9E0G4"/>
<keyword evidence="4" id="KW-0223">Dioxygenase</keyword>
<keyword evidence="6" id="KW-0408">Iron</keyword>
<dbReference type="GO" id="GO:0051213">
    <property type="term" value="F:dioxygenase activity"/>
    <property type="evidence" value="ECO:0007669"/>
    <property type="project" value="UniProtKB-KW"/>
</dbReference>
<feature type="chain" id="PRO_5012209534" evidence="8">
    <location>
        <begin position="17"/>
        <end position="481"/>
    </location>
</feature>
<evidence type="ECO:0000313" key="11">
    <source>
        <dbReference type="Proteomes" id="UP000186817"/>
    </source>
</evidence>
<keyword evidence="3" id="KW-0847">Vitamin C</keyword>
<dbReference type="InterPro" id="IPR005123">
    <property type="entry name" value="Oxoglu/Fe-dep_dioxygenase_dom"/>
</dbReference>
<evidence type="ECO:0000256" key="2">
    <source>
        <dbReference type="ARBA" id="ARBA00022723"/>
    </source>
</evidence>
<keyword evidence="5" id="KW-0560">Oxidoreductase</keyword>